<dbReference type="AlphaFoldDB" id="A0A0R3RJI0"/>
<accession>A0A0R3RJI0</accession>
<evidence type="ECO:0000313" key="1">
    <source>
        <dbReference type="Proteomes" id="UP000050640"/>
    </source>
</evidence>
<sequence length="124" mass="14529">MDVTNFRILLIILYYYVQLVVNIRTNHFECPRRCTCIPDVAEPDRFVISCKWSPTTIITSTSRWGQQIFAQFPLNITKTLSIECDDDSPSITSIIFDENLFSGFKNLQNLRIQVLVFYHLINYL</sequence>
<evidence type="ECO:0000313" key="2">
    <source>
        <dbReference type="WBParaSite" id="EEL_0000163901-mRNA-1"/>
    </source>
</evidence>
<name>A0A0R3RJI0_9BILA</name>
<dbReference type="WBParaSite" id="EEL_0000163901-mRNA-1">
    <property type="protein sequence ID" value="EEL_0000163901-mRNA-1"/>
    <property type="gene ID" value="EEL_0000163901"/>
</dbReference>
<dbReference type="Proteomes" id="UP000050640">
    <property type="component" value="Unplaced"/>
</dbReference>
<reference evidence="2" key="1">
    <citation type="submission" date="2017-02" db="UniProtKB">
        <authorList>
            <consortium name="WormBaseParasite"/>
        </authorList>
    </citation>
    <scope>IDENTIFICATION</scope>
</reference>
<proteinExistence type="predicted"/>
<protein>
    <submittedName>
        <fullName evidence="2">Phlebovirus_G2 domain-containing protein</fullName>
    </submittedName>
</protein>
<keyword evidence="1" id="KW-1185">Reference proteome</keyword>
<organism evidence="1 2">
    <name type="scientific">Elaeophora elaphi</name>
    <dbReference type="NCBI Taxonomy" id="1147741"/>
    <lineage>
        <taxon>Eukaryota</taxon>
        <taxon>Metazoa</taxon>
        <taxon>Ecdysozoa</taxon>
        <taxon>Nematoda</taxon>
        <taxon>Chromadorea</taxon>
        <taxon>Rhabditida</taxon>
        <taxon>Spirurina</taxon>
        <taxon>Spiruromorpha</taxon>
        <taxon>Filarioidea</taxon>
        <taxon>Onchocercidae</taxon>
        <taxon>Elaeophora</taxon>
    </lineage>
</organism>